<dbReference type="PANTHER" id="PTHR43236:SF1">
    <property type="entry name" value="BLL7220 PROTEIN"/>
    <property type="match status" value="1"/>
</dbReference>
<protein>
    <recommendedName>
        <fullName evidence="1">IrrE N-terminal-like domain-containing protein</fullName>
    </recommendedName>
</protein>
<dbReference type="EMBL" id="NUBY01000015">
    <property type="protein sequence ID" value="PEQ09147.1"/>
    <property type="molecule type" value="Genomic_DNA"/>
</dbReference>
<dbReference type="AlphaFoldDB" id="A0A2A8HJW3"/>
<name>A0A2A8HJW3_9BACI</name>
<accession>A0A2A8HJW3</accession>
<feature type="domain" description="IrrE N-terminal-like" evidence="1">
    <location>
        <begin position="28"/>
        <end position="128"/>
    </location>
</feature>
<dbReference type="Gene3D" id="1.10.10.2910">
    <property type="match status" value="1"/>
</dbReference>
<reference evidence="2 3" key="1">
    <citation type="submission" date="2017-09" db="EMBL/GenBank/DDBJ databases">
        <title>Large-scale bioinformatics analysis of Bacillus genomes uncovers conserved roles of natural products in bacterial physiology.</title>
        <authorList>
            <consortium name="Agbiome Team Llc"/>
            <person name="Bleich R.M."/>
            <person name="Grubbs K.J."/>
            <person name="Santa Maria K.C."/>
            <person name="Allen S.E."/>
            <person name="Farag S."/>
            <person name="Shank E.A."/>
            <person name="Bowers A."/>
        </authorList>
    </citation>
    <scope>NUCLEOTIDE SEQUENCE [LARGE SCALE GENOMIC DNA]</scope>
    <source>
        <strain evidence="2 3">AFS021349</strain>
    </source>
</reference>
<comment type="caution">
    <text evidence="2">The sequence shown here is derived from an EMBL/GenBank/DDBJ whole genome shotgun (WGS) entry which is preliminary data.</text>
</comment>
<dbReference type="RefSeq" id="WP_098225969.1">
    <property type="nucleotide sequence ID" value="NZ_NUBY01000015.1"/>
</dbReference>
<proteinExistence type="predicted"/>
<dbReference type="PANTHER" id="PTHR43236">
    <property type="entry name" value="ANTITOXIN HIGA1"/>
    <property type="match status" value="1"/>
</dbReference>
<dbReference type="InterPro" id="IPR052345">
    <property type="entry name" value="Rad_response_metalloprotease"/>
</dbReference>
<dbReference type="Pfam" id="PF06114">
    <property type="entry name" value="Peptidase_M78"/>
    <property type="match status" value="1"/>
</dbReference>
<evidence type="ECO:0000259" key="1">
    <source>
        <dbReference type="Pfam" id="PF06114"/>
    </source>
</evidence>
<sequence length="152" mass="17908">MGYFEKDQANNLVKKHKTNNPYELAYILNINVIEWDLHPDILGFYKYEQNNKWIILNNNASEREKEITCCHELGHAIMHTRNNTPHLRRNTLFSIEKMELEANSFAVELLLSDEKWNFLTKEYQSISAISHVTGIPGELLFLKHQKYINCLT</sequence>
<organism evidence="2 3">
    <name type="scientific">Bacillus toyonensis</name>
    <dbReference type="NCBI Taxonomy" id="155322"/>
    <lineage>
        <taxon>Bacteria</taxon>
        <taxon>Bacillati</taxon>
        <taxon>Bacillota</taxon>
        <taxon>Bacilli</taxon>
        <taxon>Bacillales</taxon>
        <taxon>Bacillaceae</taxon>
        <taxon>Bacillus</taxon>
        <taxon>Bacillus cereus group</taxon>
    </lineage>
</organism>
<gene>
    <name evidence="2" type="ORF">CN585_05695</name>
</gene>
<evidence type="ECO:0000313" key="2">
    <source>
        <dbReference type="EMBL" id="PEQ09147.1"/>
    </source>
</evidence>
<dbReference type="InterPro" id="IPR010359">
    <property type="entry name" value="IrrE_HExxH"/>
</dbReference>
<evidence type="ECO:0000313" key="3">
    <source>
        <dbReference type="Proteomes" id="UP000220841"/>
    </source>
</evidence>
<dbReference type="Proteomes" id="UP000220841">
    <property type="component" value="Unassembled WGS sequence"/>
</dbReference>